<keyword evidence="4" id="KW-1185">Reference proteome</keyword>
<dbReference type="InterPro" id="IPR003769">
    <property type="entry name" value="ClpS_core"/>
</dbReference>
<dbReference type="Pfam" id="PF02617">
    <property type="entry name" value="ClpS"/>
    <property type="match status" value="1"/>
</dbReference>
<proteinExistence type="inferred from homology"/>
<dbReference type="Proteomes" id="UP000016023">
    <property type="component" value="Unassembled WGS sequence"/>
</dbReference>
<comment type="function">
    <text evidence="1">Involved in the modulation of the specificity of the ClpAP-mediated ATP-dependent protein degradation.</text>
</comment>
<dbReference type="HOGENOM" id="CLU_1833411_0_0_10"/>
<dbReference type="Gene3D" id="3.30.1390.10">
    <property type="match status" value="1"/>
</dbReference>
<comment type="subunit">
    <text evidence="1">Binds to the N-terminal domain of the chaperone ClpA.</text>
</comment>
<organism evidence="3 4">
    <name type="scientific">Prevotella micans F0438</name>
    <dbReference type="NCBI Taxonomy" id="883158"/>
    <lineage>
        <taxon>Bacteria</taxon>
        <taxon>Pseudomonadati</taxon>
        <taxon>Bacteroidota</taxon>
        <taxon>Bacteroidia</taxon>
        <taxon>Bacteroidales</taxon>
        <taxon>Prevotellaceae</taxon>
        <taxon>Prevotella</taxon>
    </lineage>
</organism>
<gene>
    <name evidence="1" type="primary">clpS</name>
    <name evidence="3" type="ORF">HMPREF9140_01674</name>
</gene>
<dbReference type="PANTHER" id="PTHR33473:SF19">
    <property type="entry name" value="ATP-DEPENDENT CLP PROTEASE ADAPTER PROTEIN CLPS"/>
    <property type="match status" value="1"/>
</dbReference>
<evidence type="ECO:0000313" key="4">
    <source>
        <dbReference type="Proteomes" id="UP000016023"/>
    </source>
</evidence>
<sequence length="162" mass="19455">MRSRMRFQEHVYTTEKHCESESKMMCEDISSQSLSYRLCTGFQKRRKFHSYNLFIPIFARIMAIRQTSLKERKRIDIREPRRYKVIIHNDEVTTMDFVVRVLREVFFMSPEDAETMMMKVHNEGESVVGIYSYDIARSKVSKAMSMAREEKFPLRLTYEPEL</sequence>
<dbReference type="GO" id="GO:0006508">
    <property type="term" value="P:proteolysis"/>
    <property type="evidence" value="ECO:0007669"/>
    <property type="project" value="UniProtKB-UniRule"/>
</dbReference>
<protein>
    <recommendedName>
        <fullName evidence="1">ATP-dependent Clp protease adapter protein ClpS</fullName>
    </recommendedName>
</protein>
<accession>H1Q436</accession>
<comment type="caution">
    <text evidence="3">The sequence shown here is derived from an EMBL/GenBank/DDBJ whole genome shotgun (WGS) entry which is preliminary data.</text>
</comment>
<dbReference type="eggNOG" id="COG2127">
    <property type="taxonomic scope" value="Bacteria"/>
</dbReference>
<dbReference type="SUPFAM" id="SSF54736">
    <property type="entry name" value="ClpS-like"/>
    <property type="match status" value="1"/>
</dbReference>
<dbReference type="PANTHER" id="PTHR33473">
    <property type="entry name" value="ATP-DEPENDENT CLP PROTEASE ADAPTER PROTEIN CLPS1, CHLOROPLASTIC"/>
    <property type="match status" value="1"/>
</dbReference>
<dbReference type="PATRIC" id="fig|883158.3.peg.1678"/>
<dbReference type="AlphaFoldDB" id="H1Q436"/>
<evidence type="ECO:0000256" key="1">
    <source>
        <dbReference type="HAMAP-Rule" id="MF_00302"/>
    </source>
</evidence>
<comment type="similarity">
    <text evidence="1">Belongs to the ClpS family.</text>
</comment>
<dbReference type="InterPro" id="IPR022935">
    <property type="entry name" value="ClpS"/>
</dbReference>
<name>H1Q436_9BACT</name>
<evidence type="ECO:0000259" key="2">
    <source>
        <dbReference type="Pfam" id="PF02617"/>
    </source>
</evidence>
<dbReference type="InterPro" id="IPR014719">
    <property type="entry name" value="Ribosomal_bL12_C/ClpS-like"/>
</dbReference>
<reference evidence="3 4" key="1">
    <citation type="submission" date="2011-12" db="EMBL/GenBank/DDBJ databases">
        <title>The Genome Sequence of Prevotella micans F0438.</title>
        <authorList>
            <consortium name="The Broad Institute Genome Sequencing Platform"/>
            <person name="Earl A."/>
            <person name="Ward D."/>
            <person name="Feldgarden M."/>
            <person name="Gevers D."/>
            <person name="Izard J."/>
            <person name="Baranova O.V."/>
            <person name="Blanton J.M."/>
            <person name="Wade W.G."/>
            <person name="Dewhirst F.E."/>
            <person name="Young S.K."/>
            <person name="Zeng Q."/>
            <person name="Gargeya S."/>
            <person name="Fitzgerald M."/>
            <person name="Haas B."/>
            <person name="Abouelleil A."/>
            <person name="Alvarado L."/>
            <person name="Arachchi H.M."/>
            <person name="Berlin A."/>
            <person name="Chapman S.B."/>
            <person name="Gearin G."/>
            <person name="Goldberg J."/>
            <person name="Griggs A."/>
            <person name="Gujja S."/>
            <person name="Hansen M."/>
            <person name="Heiman D."/>
            <person name="Howarth C."/>
            <person name="Larimer J."/>
            <person name="Lui A."/>
            <person name="MacDonald P.J.P."/>
            <person name="McCowen C."/>
            <person name="Montmayeur A."/>
            <person name="Murphy C."/>
            <person name="Neiman D."/>
            <person name="Pearson M."/>
            <person name="Priest M."/>
            <person name="Roberts A."/>
            <person name="Saif S."/>
            <person name="Shea T."/>
            <person name="Sisk P."/>
            <person name="Stolte C."/>
            <person name="Sykes S."/>
            <person name="Wortman J."/>
            <person name="Nusbaum C."/>
            <person name="Birren B."/>
        </authorList>
    </citation>
    <scope>NUCLEOTIDE SEQUENCE [LARGE SCALE GENOMIC DNA]</scope>
    <source>
        <strain evidence="3 4">F0438</strain>
    </source>
</reference>
<evidence type="ECO:0000313" key="3">
    <source>
        <dbReference type="EMBL" id="EHO67957.1"/>
    </source>
</evidence>
<dbReference type="HAMAP" id="MF_00302">
    <property type="entry name" value="ClpS"/>
    <property type="match status" value="1"/>
</dbReference>
<dbReference type="EMBL" id="AGWK01000044">
    <property type="protein sequence ID" value="EHO67957.1"/>
    <property type="molecule type" value="Genomic_DNA"/>
</dbReference>
<dbReference type="GO" id="GO:0030163">
    <property type="term" value="P:protein catabolic process"/>
    <property type="evidence" value="ECO:0007669"/>
    <property type="project" value="InterPro"/>
</dbReference>
<dbReference type="STRING" id="883158.HMPREF9140_01674"/>
<feature type="domain" description="Adaptor protein ClpS core" evidence="2">
    <location>
        <begin position="79"/>
        <end position="157"/>
    </location>
</feature>